<comment type="caution">
    <text evidence="3">The sequence shown here is derived from an EMBL/GenBank/DDBJ whole genome shotgun (WGS) entry which is preliminary data.</text>
</comment>
<evidence type="ECO:0000313" key="4">
    <source>
        <dbReference type="Proteomes" id="UP001161325"/>
    </source>
</evidence>
<dbReference type="GO" id="GO:0047617">
    <property type="term" value="F:fatty acyl-CoA hydrolase activity"/>
    <property type="evidence" value="ECO:0007669"/>
    <property type="project" value="TreeGrafter"/>
</dbReference>
<sequence>MTAREAPEPRDRYPHLTTLDTRWMDNDVYGHVNNVVYYSFFDTAVNRWLIAQGVLDPGAGDTIGLVVETQCRYFRPLSFPDRVTAGLRVAHVGTSSVRYELALFRDDDVEAAAAGHFVHVYVDRVSRRPAPLPEDLRRALEALRI</sequence>
<protein>
    <submittedName>
        <fullName evidence="3">Thioesterase</fullName>
    </submittedName>
</protein>
<name>A0AA37PZL0_9BACT</name>
<dbReference type="InterPro" id="IPR050563">
    <property type="entry name" value="4-hydroxybenzoyl-CoA_TE"/>
</dbReference>
<evidence type="ECO:0000313" key="3">
    <source>
        <dbReference type="EMBL" id="GLC23900.1"/>
    </source>
</evidence>
<keyword evidence="2" id="KW-0378">Hydrolase</keyword>
<proteinExistence type="inferred from homology"/>
<gene>
    <name evidence="3" type="ORF">rosag_04130</name>
</gene>
<dbReference type="InterPro" id="IPR029069">
    <property type="entry name" value="HotDog_dom_sf"/>
</dbReference>
<evidence type="ECO:0000256" key="1">
    <source>
        <dbReference type="ARBA" id="ARBA00005953"/>
    </source>
</evidence>
<dbReference type="AlphaFoldDB" id="A0AA37PZL0"/>
<accession>A0AA37PZL0</accession>
<dbReference type="PANTHER" id="PTHR31793">
    <property type="entry name" value="4-HYDROXYBENZOYL-COA THIOESTERASE FAMILY MEMBER"/>
    <property type="match status" value="1"/>
</dbReference>
<dbReference type="Proteomes" id="UP001161325">
    <property type="component" value="Unassembled WGS sequence"/>
</dbReference>
<dbReference type="Gene3D" id="3.10.129.10">
    <property type="entry name" value="Hotdog Thioesterase"/>
    <property type="match status" value="1"/>
</dbReference>
<dbReference type="SUPFAM" id="SSF54637">
    <property type="entry name" value="Thioesterase/thiol ester dehydrase-isomerase"/>
    <property type="match status" value="1"/>
</dbReference>
<reference evidence="3" key="1">
    <citation type="submission" date="2022-08" db="EMBL/GenBank/DDBJ databases">
        <title>Draft genome sequencing of Roseisolibacter agri AW1220.</title>
        <authorList>
            <person name="Tobiishi Y."/>
            <person name="Tonouchi A."/>
        </authorList>
    </citation>
    <scope>NUCLEOTIDE SEQUENCE</scope>
    <source>
        <strain evidence="3">AW1220</strain>
    </source>
</reference>
<keyword evidence="4" id="KW-1185">Reference proteome</keyword>
<organism evidence="3 4">
    <name type="scientific">Roseisolibacter agri</name>
    <dbReference type="NCBI Taxonomy" id="2014610"/>
    <lineage>
        <taxon>Bacteria</taxon>
        <taxon>Pseudomonadati</taxon>
        <taxon>Gemmatimonadota</taxon>
        <taxon>Gemmatimonadia</taxon>
        <taxon>Gemmatimonadales</taxon>
        <taxon>Gemmatimonadaceae</taxon>
        <taxon>Roseisolibacter</taxon>
    </lineage>
</organism>
<dbReference type="Pfam" id="PF13279">
    <property type="entry name" value="4HBT_2"/>
    <property type="match status" value="1"/>
</dbReference>
<dbReference type="EMBL" id="BRXS01000001">
    <property type="protein sequence ID" value="GLC23900.1"/>
    <property type="molecule type" value="Genomic_DNA"/>
</dbReference>
<dbReference type="PANTHER" id="PTHR31793:SF27">
    <property type="entry name" value="NOVEL THIOESTERASE SUPERFAMILY DOMAIN AND SAPOSIN A-TYPE DOMAIN CONTAINING PROTEIN (0610012H03RIK)"/>
    <property type="match status" value="1"/>
</dbReference>
<dbReference type="CDD" id="cd00586">
    <property type="entry name" value="4HBT"/>
    <property type="match status" value="1"/>
</dbReference>
<evidence type="ECO:0000256" key="2">
    <source>
        <dbReference type="ARBA" id="ARBA00022801"/>
    </source>
</evidence>
<comment type="similarity">
    <text evidence="1">Belongs to the 4-hydroxybenzoyl-CoA thioesterase family.</text>
</comment>